<comment type="caution">
    <text evidence="1">The sequence shown here is derived from an EMBL/GenBank/DDBJ whole genome shotgun (WGS) entry which is preliminary data.</text>
</comment>
<gene>
    <name evidence="1" type="ORF">E6C50_01140</name>
</gene>
<evidence type="ECO:0000313" key="1">
    <source>
        <dbReference type="EMBL" id="THF52845.1"/>
    </source>
</evidence>
<accession>A0A4S4A4G2</accession>
<proteinExistence type="predicted"/>
<reference evidence="1 2" key="1">
    <citation type="submission" date="2019-04" db="EMBL/GenBank/DDBJ databases">
        <title>Flavobacterium sp. nov. isolated from construction timber.</title>
        <authorList>
            <person name="Lin S.-Y."/>
            <person name="Chang C.-T."/>
            <person name="Young C.-C."/>
        </authorList>
    </citation>
    <scope>NUCLEOTIDE SEQUENCE [LARGE SCALE GENOMIC DNA]</scope>
    <source>
        <strain evidence="1 2">CC-CTC003</strain>
    </source>
</reference>
<dbReference type="Proteomes" id="UP000307507">
    <property type="component" value="Unassembled WGS sequence"/>
</dbReference>
<dbReference type="RefSeq" id="WP_136401370.1">
    <property type="nucleotide sequence ID" value="NZ_SSNZ01000001.1"/>
</dbReference>
<sequence>MNRIKAFLDNLIQTDWVRFNKMDNGLKQSEVYNEILDDFKKLVRIEAENENFNFSELYVLLKSYQNDISELPFMGKFYILVNPRLLTGQLTKIVEEIEFHLAKKKAKEAVCDCEIKYRYNQIPTEAHLIKVGFGCDGYYNYIIYECSKCSFKWSSYISDDATGNTVFEKWNEKEFPNNNSYCN</sequence>
<dbReference type="EMBL" id="SSNZ01000001">
    <property type="protein sequence ID" value="THF52845.1"/>
    <property type="molecule type" value="Genomic_DNA"/>
</dbReference>
<dbReference type="AlphaFoldDB" id="A0A4S4A4G2"/>
<protein>
    <submittedName>
        <fullName evidence="1">Uncharacterized protein</fullName>
    </submittedName>
</protein>
<keyword evidence="2" id="KW-1185">Reference proteome</keyword>
<dbReference type="OrthoDB" id="1445622at2"/>
<organism evidence="1 2">
    <name type="scientific">Flavobacterium supellecticarium</name>
    <dbReference type="NCBI Taxonomy" id="2565924"/>
    <lineage>
        <taxon>Bacteria</taxon>
        <taxon>Pseudomonadati</taxon>
        <taxon>Bacteroidota</taxon>
        <taxon>Flavobacteriia</taxon>
        <taxon>Flavobacteriales</taxon>
        <taxon>Flavobacteriaceae</taxon>
        <taxon>Flavobacterium</taxon>
    </lineage>
</organism>
<name>A0A4S4A4G2_9FLAO</name>
<evidence type="ECO:0000313" key="2">
    <source>
        <dbReference type="Proteomes" id="UP000307507"/>
    </source>
</evidence>